<name>A0A9W6K471_9PSED</name>
<dbReference type="NCBIfam" id="NF041882">
    <property type="entry name" value="PA3371_fam"/>
    <property type="match status" value="1"/>
</dbReference>
<keyword evidence="1" id="KW-0812">Transmembrane</keyword>
<gene>
    <name evidence="2" type="ORF">GCM10017655_04870</name>
</gene>
<feature type="transmembrane region" description="Helical" evidence="1">
    <location>
        <begin position="31"/>
        <end position="54"/>
    </location>
</feature>
<keyword evidence="3" id="KW-1185">Reference proteome</keyword>
<dbReference type="EMBL" id="BSFN01000001">
    <property type="protein sequence ID" value="GLK87425.1"/>
    <property type="molecule type" value="Genomic_DNA"/>
</dbReference>
<evidence type="ECO:0000256" key="1">
    <source>
        <dbReference type="SAM" id="Phobius"/>
    </source>
</evidence>
<accession>A0A9W6K471</accession>
<evidence type="ECO:0000313" key="2">
    <source>
        <dbReference type="EMBL" id="GLK87425.1"/>
    </source>
</evidence>
<reference evidence="2" key="1">
    <citation type="journal article" date="2014" name="Int. J. Syst. Evol. Microbiol.">
        <title>Complete genome sequence of Corynebacterium casei LMG S-19264T (=DSM 44701T), isolated from a smear-ripened cheese.</title>
        <authorList>
            <consortium name="US DOE Joint Genome Institute (JGI-PGF)"/>
            <person name="Walter F."/>
            <person name="Albersmeier A."/>
            <person name="Kalinowski J."/>
            <person name="Ruckert C."/>
        </authorList>
    </citation>
    <scope>NUCLEOTIDE SEQUENCE</scope>
    <source>
        <strain evidence="2">VKM B-2935</strain>
    </source>
</reference>
<feature type="transmembrane region" description="Helical" evidence="1">
    <location>
        <begin position="7"/>
        <end position="25"/>
    </location>
</feature>
<dbReference type="InterPro" id="IPR049711">
    <property type="entry name" value="PA3371-like"/>
</dbReference>
<proteinExistence type="predicted"/>
<keyword evidence="1" id="KW-1133">Transmembrane helix</keyword>
<organism evidence="2 3">
    <name type="scientific">Pseudomonas turukhanskensis</name>
    <dbReference type="NCBI Taxonomy" id="1806536"/>
    <lineage>
        <taxon>Bacteria</taxon>
        <taxon>Pseudomonadati</taxon>
        <taxon>Pseudomonadota</taxon>
        <taxon>Gammaproteobacteria</taxon>
        <taxon>Pseudomonadales</taxon>
        <taxon>Pseudomonadaceae</taxon>
        <taxon>Pseudomonas</taxon>
    </lineage>
</organism>
<reference evidence="2" key="2">
    <citation type="submission" date="2023-01" db="EMBL/GenBank/DDBJ databases">
        <authorList>
            <person name="Sun Q."/>
            <person name="Evtushenko L."/>
        </authorList>
    </citation>
    <scope>NUCLEOTIDE SEQUENCE</scope>
    <source>
        <strain evidence="2">VKM B-2935</strain>
    </source>
</reference>
<dbReference type="Proteomes" id="UP001143328">
    <property type="component" value="Unassembled WGS sequence"/>
</dbReference>
<evidence type="ECO:0000313" key="3">
    <source>
        <dbReference type="Proteomes" id="UP001143328"/>
    </source>
</evidence>
<keyword evidence="1" id="KW-0472">Membrane</keyword>
<sequence>MEAMSKAAMVLLVLAFVCCAVVLYAPLTDLVVISLLKVTTGVLLAMFALALVLGRRIKFDPVLR</sequence>
<protein>
    <submittedName>
        <fullName evidence="2">Uncharacterized protein</fullName>
    </submittedName>
</protein>
<dbReference type="AlphaFoldDB" id="A0A9W6K471"/>
<comment type="caution">
    <text evidence="2">The sequence shown here is derived from an EMBL/GenBank/DDBJ whole genome shotgun (WGS) entry which is preliminary data.</text>
</comment>